<gene>
    <name evidence="4" type="ORF">SAMN04489760_10371</name>
</gene>
<evidence type="ECO:0000259" key="3">
    <source>
        <dbReference type="Pfam" id="PF02719"/>
    </source>
</evidence>
<dbReference type="Proteomes" id="UP000198744">
    <property type="component" value="Unassembled WGS sequence"/>
</dbReference>
<dbReference type="InterPro" id="IPR036291">
    <property type="entry name" value="NAD(P)-bd_dom_sf"/>
</dbReference>
<evidence type="ECO:0000313" key="5">
    <source>
        <dbReference type="Proteomes" id="UP000198744"/>
    </source>
</evidence>
<dbReference type="SUPFAM" id="SSF51735">
    <property type="entry name" value="NAD(P)-binding Rossmann-fold domains"/>
    <property type="match status" value="2"/>
</dbReference>
<keyword evidence="5" id="KW-1185">Reference proteome</keyword>
<feature type="transmembrane region" description="Helical" evidence="2">
    <location>
        <begin position="104"/>
        <end position="121"/>
    </location>
</feature>
<dbReference type="CDD" id="cd05237">
    <property type="entry name" value="UDP_invert_4-6DH_SDR_e"/>
    <property type="match status" value="1"/>
</dbReference>
<feature type="transmembrane region" description="Helical" evidence="2">
    <location>
        <begin position="36"/>
        <end position="59"/>
    </location>
</feature>
<keyword evidence="2" id="KW-0472">Membrane</keyword>
<dbReference type="InterPro" id="IPR003869">
    <property type="entry name" value="Polysac_CapD-like"/>
</dbReference>
<dbReference type="STRING" id="43775.SAMN04489760_10371"/>
<dbReference type="Pfam" id="PF02719">
    <property type="entry name" value="Polysacc_synt_2"/>
    <property type="match status" value="1"/>
</dbReference>
<dbReference type="OrthoDB" id="9769113at2"/>
<feature type="domain" description="Polysaccharide biosynthesis protein CapD-like" evidence="3">
    <location>
        <begin position="319"/>
        <end position="606"/>
    </location>
</feature>
<evidence type="ECO:0000256" key="2">
    <source>
        <dbReference type="SAM" id="Phobius"/>
    </source>
</evidence>
<dbReference type="Pfam" id="PF13727">
    <property type="entry name" value="CoA_binding_3"/>
    <property type="match status" value="1"/>
</dbReference>
<proteinExistence type="inferred from homology"/>
<organism evidence="4 5">
    <name type="scientific">Syntrophus gentianae</name>
    <dbReference type="NCBI Taxonomy" id="43775"/>
    <lineage>
        <taxon>Bacteria</taxon>
        <taxon>Pseudomonadati</taxon>
        <taxon>Thermodesulfobacteriota</taxon>
        <taxon>Syntrophia</taxon>
        <taxon>Syntrophales</taxon>
        <taxon>Syntrophaceae</taxon>
        <taxon>Syntrophus</taxon>
    </lineage>
</organism>
<dbReference type="InterPro" id="IPR051203">
    <property type="entry name" value="Polysaccharide_Synthase-Rel"/>
</dbReference>
<evidence type="ECO:0000256" key="1">
    <source>
        <dbReference type="ARBA" id="ARBA00007430"/>
    </source>
</evidence>
<dbReference type="PANTHER" id="PTHR43318:SF1">
    <property type="entry name" value="POLYSACCHARIDE BIOSYNTHESIS PROTEIN EPSC-RELATED"/>
    <property type="match status" value="1"/>
</dbReference>
<comment type="similarity">
    <text evidence="1">Belongs to the polysaccharide synthase family.</text>
</comment>
<dbReference type="PANTHER" id="PTHR43318">
    <property type="entry name" value="UDP-N-ACETYLGLUCOSAMINE 4,6-DEHYDRATASE"/>
    <property type="match status" value="1"/>
</dbReference>
<dbReference type="EMBL" id="FOBS01000003">
    <property type="protein sequence ID" value="SEM05037.1"/>
    <property type="molecule type" value="Genomic_DNA"/>
</dbReference>
<sequence>MKTQSVHKIDYQEQGGVSFVRWLVDELVVPSLYKRFLFFLLLDAVLFTLSLYLAFLFHFNHAATEHYTVLAEEVLPFFLVIKLGAFYIFRVYGMTWRYVGIRDMVNLTLALFLAELFLAFLSHPGVLPSEMALSGLPKPIIFMDGLVSLVLAAELRLSKRMYLEILSRQGRVSHGKTTLIVGAGNTGEMILRDMMRQRFADFYPIGFLDDSPDMVGRYIHGVKVLGETNRMAELISRQPVEAVIIAITSLNHKKLTMLYETARKAGVETIKVVPRLYNFDQPEINMKALEDISIEDLIGRQTVTVDFGEIGKFLQGRAVMITGAGGSIGSEIVRQVCSFRPGKIILFDIDETELHNLALTLNRLFPSLRKSIHFITGDVKDVLRLREVFSELRPEVIFHAAAYKHVPMMEYNPKEAVKVNIFGTWNLVRAAVEYGVEKFVMISTDKAVRPTSVMGATKRMAEHLCRACDGLGCGPTRFVSVRFGNVLGSRGSVLPLFLDQLKHGQALTVTHREMKRYFMTIPEAVTLVLQASVIGNGGEVLVLDMGEPVKISDLAEELIRIHGLEPYRDIDIKVTGLRPGEKLFEEILTAEEGTEASRHEKIFVARNGGEYSLTDIEKILMEFHRAVEMPGLYDDGGVRDLLRTYVKHYEEIPERAEMLP</sequence>
<feature type="transmembrane region" description="Helical" evidence="2">
    <location>
        <begin position="74"/>
        <end position="92"/>
    </location>
</feature>
<name>A0A1H7V8E7_9BACT</name>
<protein>
    <submittedName>
        <fullName evidence="4">NDP-sugar epimerase, includes UDP-GlcNAc-inverting 4,6-dehydratase FlaA1 and capsular polysaccharide biosynthesis protein EpsC</fullName>
    </submittedName>
</protein>
<keyword evidence="2" id="KW-1133">Transmembrane helix</keyword>
<dbReference type="Gene3D" id="3.40.50.720">
    <property type="entry name" value="NAD(P)-binding Rossmann-like Domain"/>
    <property type="match status" value="2"/>
</dbReference>
<accession>A0A1H7V8E7</accession>
<keyword evidence="2" id="KW-0812">Transmembrane</keyword>
<reference evidence="4 5" key="1">
    <citation type="submission" date="2016-10" db="EMBL/GenBank/DDBJ databases">
        <authorList>
            <person name="de Groot N.N."/>
        </authorList>
    </citation>
    <scope>NUCLEOTIDE SEQUENCE [LARGE SCALE GENOMIC DNA]</scope>
    <source>
        <strain evidence="4 5">DSM 8423</strain>
    </source>
</reference>
<dbReference type="AlphaFoldDB" id="A0A1H7V8E7"/>
<evidence type="ECO:0000313" key="4">
    <source>
        <dbReference type="EMBL" id="SEM05037.1"/>
    </source>
</evidence>